<evidence type="ECO:0000256" key="5">
    <source>
        <dbReference type="ARBA" id="ARBA00023295"/>
    </source>
</evidence>
<evidence type="ECO:0000313" key="7">
    <source>
        <dbReference type="EMBL" id="KPL83536.1"/>
    </source>
</evidence>
<keyword evidence="8" id="KW-1185">Reference proteome</keyword>
<dbReference type="EC" id="4.2.1.70" evidence="6"/>
<dbReference type="InterPro" id="IPR007342">
    <property type="entry name" value="PsuG"/>
</dbReference>
<dbReference type="GO" id="GO:0004730">
    <property type="term" value="F:pseudouridylate synthase activity"/>
    <property type="evidence" value="ECO:0007669"/>
    <property type="project" value="UniProtKB-UniRule"/>
</dbReference>
<dbReference type="SUPFAM" id="SSF110581">
    <property type="entry name" value="Indigoidine synthase A-like"/>
    <property type="match status" value="1"/>
</dbReference>
<keyword evidence="4 6" id="KW-0456">Lyase</keyword>
<evidence type="ECO:0000256" key="6">
    <source>
        <dbReference type="HAMAP-Rule" id="MF_01876"/>
    </source>
</evidence>
<protein>
    <recommendedName>
        <fullName evidence="6">Pseudouridine-5'-phosphate glycosidase</fullName>
        <shortName evidence="6">PsiMP glycosidase</shortName>
        <ecNumber evidence="6">4.2.1.70</ecNumber>
    </recommendedName>
</protein>
<dbReference type="GO" id="GO:0046872">
    <property type="term" value="F:metal ion binding"/>
    <property type="evidence" value="ECO:0007669"/>
    <property type="project" value="UniProtKB-KW"/>
</dbReference>
<organism evidence="7 8">
    <name type="scientific">Levilinea saccharolytica</name>
    <dbReference type="NCBI Taxonomy" id="229921"/>
    <lineage>
        <taxon>Bacteria</taxon>
        <taxon>Bacillati</taxon>
        <taxon>Chloroflexota</taxon>
        <taxon>Anaerolineae</taxon>
        <taxon>Anaerolineales</taxon>
        <taxon>Anaerolineaceae</taxon>
        <taxon>Levilinea</taxon>
    </lineage>
</organism>
<evidence type="ECO:0000256" key="3">
    <source>
        <dbReference type="ARBA" id="ARBA00023211"/>
    </source>
</evidence>
<comment type="cofactor">
    <cofactor evidence="6">
        <name>Mn(2+)</name>
        <dbReference type="ChEBI" id="CHEBI:29035"/>
    </cofactor>
    <text evidence="6">Binds 1 Mn(2+) ion per subunit.</text>
</comment>
<feature type="binding site" evidence="6">
    <location>
        <position position="137"/>
    </location>
    <ligand>
        <name>Mn(2+)</name>
        <dbReference type="ChEBI" id="CHEBI:29035"/>
    </ligand>
</feature>
<evidence type="ECO:0000256" key="1">
    <source>
        <dbReference type="ARBA" id="ARBA00022723"/>
    </source>
</evidence>
<reference evidence="7 8" key="1">
    <citation type="submission" date="2015-07" db="EMBL/GenBank/DDBJ databases">
        <title>Genome sequence of Levilinea saccharolytica DSM 16555.</title>
        <authorList>
            <person name="Hemp J."/>
            <person name="Ward L.M."/>
            <person name="Pace L.A."/>
            <person name="Fischer W.W."/>
        </authorList>
    </citation>
    <scope>NUCLEOTIDE SEQUENCE [LARGE SCALE GENOMIC DNA]</scope>
    <source>
        <strain evidence="7 8">KIBI-1</strain>
    </source>
</reference>
<comment type="caution">
    <text evidence="7">The sequence shown here is derived from an EMBL/GenBank/DDBJ whole genome shotgun (WGS) entry which is preliminary data.</text>
</comment>
<sequence length="308" mass="32067">MPSDYVFSPEVAEARRSNQPIVALETAVVTHGLPYPMNLELARDLESAVRAQGAVPATIGLLDGKIHVGLTADELEQLGTPGGPSRKVSRRDFGLVLARKEKGGTTVAATLIAAHAVGLKVFATGGIGGVHRGEIFDVSADLPELGRTPLVVVCAGAKSILDLPATLEVLETQGVTVLGYQTDEFPGFYSRESGLPVGARVDTPAEVAEIARRHWALGIEAALLVTAPPPAEVAVPREQIEGIIQQAQAEAVQQGIHGAKVTPFLLSRVSELSGGSSLRANLALLRNNAAIAGQIACAMVVGPKTEHA</sequence>
<dbReference type="AlphaFoldDB" id="A0A0P6XTC5"/>
<feature type="active site" description="Nucleophile" evidence="6">
    <location>
        <position position="158"/>
    </location>
</feature>
<dbReference type="InterPro" id="IPR022830">
    <property type="entry name" value="Indigdn_synthA-like"/>
</dbReference>
<feature type="binding site" evidence="6">
    <location>
        <position position="107"/>
    </location>
    <ligand>
        <name>substrate</name>
    </ligand>
</feature>
<dbReference type="GO" id="GO:0005737">
    <property type="term" value="C:cytoplasm"/>
    <property type="evidence" value="ECO:0007669"/>
    <property type="project" value="TreeGrafter"/>
</dbReference>
<dbReference type="PATRIC" id="fig|229921.5.peg.1111"/>
<dbReference type="HAMAP" id="MF_01876">
    <property type="entry name" value="PsiMP_glycosidase"/>
    <property type="match status" value="1"/>
</dbReference>
<dbReference type="Pfam" id="PF04227">
    <property type="entry name" value="Indigoidine_A"/>
    <property type="match status" value="1"/>
</dbReference>
<dbReference type="GO" id="GO:0046113">
    <property type="term" value="P:nucleobase catabolic process"/>
    <property type="evidence" value="ECO:0007669"/>
    <property type="project" value="UniProtKB-UniRule"/>
</dbReference>
<feature type="binding site" evidence="6">
    <location>
        <begin position="139"/>
        <end position="141"/>
    </location>
    <ligand>
        <name>substrate</name>
    </ligand>
</feature>
<keyword evidence="5 6" id="KW-0326">Glycosidase</keyword>
<evidence type="ECO:0000313" key="8">
    <source>
        <dbReference type="Proteomes" id="UP000050501"/>
    </source>
</evidence>
<comment type="similarity">
    <text evidence="6">Belongs to the pseudouridine-5'-phosphate glycosidase family.</text>
</comment>
<dbReference type="Proteomes" id="UP000050501">
    <property type="component" value="Unassembled WGS sequence"/>
</dbReference>
<dbReference type="PANTHER" id="PTHR42909:SF1">
    <property type="entry name" value="CARBOHYDRATE KINASE PFKB DOMAIN-CONTAINING PROTEIN"/>
    <property type="match status" value="1"/>
</dbReference>
<keyword evidence="1 6" id="KW-0479">Metal-binding</keyword>
<comment type="function">
    <text evidence="6">Catalyzes the reversible cleavage of pseudouridine 5'-phosphate (PsiMP) to ribose 5-phosphate and uracil. Functions biologically in the cleavage direction, as part of a pseudouridine degradation pathway.</text>
</comment>
<comment type="catalytic activity">
    <reaction evidence="6">
        <text>D-ribose 5-phosphate + uracil = psi-UMP + H2O</text>
        <dbReference type="Rhea" id="RHEA:18337"/>
        <dbReference type="ChEBI" id="CHEBI:15377"/>
        <dbReference type="ChEBI" id="CHEBI:17568"/>
        <dbReference type="ChEBI" id="CHEBI:58380"/>
        <dbReference type="ChEBI" id="CHEBI:78346"/>
        <dbReference type="EC" id="4.2.1.70"/>
    </reaction>
</comment>
<accession>A0A0P6XTC5</accession>
<dbReference type="PANTHER" id="PTHR42909">
    <property type="entry name" value="ZGC:136858"/>
    <property type="match status" value="1"/>
</dbReference>
<comment type="subunit">
    <text evidence="6">Homotrimer.</text>
</comment>
<evidence type="ECO:0000256" key="2">
    <source>
        <dbReference type="ARBA" id="ARBA00022801"/>
    </source>
</evidence>
<proteinExistence type="inferred from homology"/>
<dbReference type="EMBL" id="LGCM01000031">
    <property type="protein sequence ID" value="KPL83536.1"/>
    <property type="molecule type" value="Genomic_DNA"/>
</dbReference>
<dbReference type="STRING" id="229921.ADN01_08540"/>
<dbReference type="Gene3D" id="3.40.1790.10">
    <property type="entry name" value="Indigoidine synthase domain"/>
    <property type="match status" value="1"/>
</dbReference>
<feature type="binding site" evidence="6">
    <location>
        <position position="87"/>
    </location>
    <ligand>
        <name>substrate</name>
    </ligand>
</feature>
<evidence type="ECO:0000256" key="4">
    <source>
        <dbReference type="ARBA" id="ARBA00023239"/>
    </source>
</evidence>
<dbReference type="GO" id="GO:0016798">
    <property type="term" value="F:hydrolase activity, acting on glycosyl bonds"/>
    <property type="evidence" value="ECO:0007669"/>
    <property type="project" value="UniProtKB-KW"/>
</dbReference>
<keyword evidence="3 6" id="KW-0464">Manganese</keyword>
<gene>
    <name evidence="6" type="primary">psuG</name>
    <name evidence="7" type="ORF">ADN01_08540</name>
</gene>
<keyword evidence="2 6" id="KW-0378">Hydrolase</keyword>
<name>A0A0P6XTC5_9CHLR</name>
<feature type="active site" description="Proton donor" evidence="6">
    <location>
        <position position="25"/>
    </location>
</feature>